<evidence type="ECO:0000313" key="2">
    <source>
        <dbReference type="Proteomes" id="UP000836387"/>
    </source>
</evidence>
<proteinExistence type="predicted"/>
<name>A0ACA9TK21_BIOOC</name>
<reference evidence="1" key="2">
    <citation type="submission" date="2021-10" db="EMBL/GenBank/DDBJ databases">
        <authorList>
            <person name="Piombo E."/>
        </authorList>
    </citation>
    <scope>NUCLEOTIDE SEQUENCE</scope>
</reference>
<dbReference type="Proteomes" id="UP000836387">
    <property type="component" value="Unassembled WGS sequence"/>
</dbReference>
<protein>
    <submittedName>
        <fullName evidence="1">Uncharacterized protein</fullName>
    </submittedName>
</protein>
<keyword evidence="2" id="KW-1185">Reference proteome</keyword>
<evidence type="ECO:0000313" key="1">
    <source>
        <dbReference type="EMBL" id="CAG9940891.1"/>
    </source>
</evidence>
<dbReference type="EMBL" id="CADEHS020000005">
    <property type="protein sequence ID" value="CAG9940891.1"/>
    <property type="molecule type" value="Genomic_DNA"/>
</dbReference>
<comment type="caution">
    <text evidence="1">The sequence shown here is derived from an EMBL/GenBank/DDBJ whole genome shotgun (WGS) entry which is preliminary data.</text>
</comment>
<organism evidence="1 2">
    <name type="scientific">Clonostachys rosea f. rosea IK726</name>
    <dbReference type="NCBI Taxonomy" id="1349383"/>
    <lineage>
        <taxon>Eukaryota</taxon>
        <taxon>Fungi</taxon>
        <taxon>Dikarya</taxon>
        <taxon>Ascomycota</taxon>
        <taxon>Pezizomycotina</taxon>
        <taxon>Sordariomycetes</taxon>
        <taxon>Hypocreomycetidae</taxon>
        <taxon>Hypocreales</taxon>
        <taxon>Bionectriaceae</taxon>
        <taxon>Clonostachys</taxon>
    </lineage>
</organism>
<sequence length="421" mass="45954">MPGRIFPPTMAATRQAPGDTLRTVLGFSLIAFANTLMPLIIYSSAYLIICFPRPIVNLIQTVPALVGKLLLPQLLRSWLPYWFRPLLICFGWIGSAVIAEATPPNVDPRLRILCVVLASIQAAGGDVTWLGNLRHYGKPGLVGWGIGSGAGSAVSAVLPYFITVTRKMFLRDAVGYIVYLVPVVIVSHFFILPPFPTSESRDRAQHSKDDKEKLERYEPAGMSLIDAPTKPMKAMERIEANNRILSRLASPYVIPLFMSSIGYAVLYPGFVRAMGIVPSFDRYTSYLAAYGLTFQLGNCMARSCLTLIRFRNTRLMFALLGLVFLALLCNSVFSIATAPILVFPLVFIGGFATGAIYIDVFASLVEHRDHESGTDLEFALGAVGVGEPAGMLLGGLIATVLEQWLCGSGLAAGERWCHTTW</sequence>
<reference evidence="1" key="1">
    <citation type="submission" date="2020-04" db="EMBL/GenBank/DDBJ databases">
        <authorList>
            <person name="Broberg M."/>
        </authorList>
    </citation>
    <scope>NUCLEOTIDE SEQUENCE</scope>
</reference>
<gene>
    <name evidence="1" type="ORF">CRV2_00002313</name>
</gene>
<accession>A0ACA9TK21</accession>